<keyword evidence="3" id="KW-1185">Reference proteome</keyword>
<dbReference type="KEGG" id="spii:G7077_02940"/>
<accession>A0A6G7YT29</accession>
<dbReference type="NCBIfam" id="TIGR02595">
    <property type="entry name" value="PEP_CTERM"/>
    <property type="match status" value="1"/>
</dbReference>
<dbReference type="EMBL" id="CP049869">
    <property type="protein sequence ID" value="QIK79897.1"/>
    <property type="molecule type" value="Genomic_DNA"/>
</dbReference>
<sequence length="165" mass="16753">MGGVSGSNWIIQSGSNGAGADPAVGGQGDPYLSVLGGGTANFLFAGLSQLGLDYGSADWYNSFVLTLSNGATRTFTGQDVINSPPANGDQGASRTNGRLTFTAEAGTSITGLALSSSSNSLEVDNFGVVAAVPEPSTWAMMLVGFGGVGFSMRRRKVTYRLAQAA</sequence>
<dbReference type="Pfam" id="PF07589">
    <property type="entry name" value="PEP-CTERM"/>
    <property type="match status" value="1"/>
</dbReference>
<protein>
    <submittedName>
        <fullName evidence="2">PEP-CTERM sorting domain-containing protein</fullName>
    </submittedName>
</protein>
<dbReference type="AlphaFoldDB" id="A0A6G7YT29"/>
<dbReference type="Proteomes" id="UP000503222">
    <property type="component" value="Chromosome"/>
</dbReference>
<name>A0A6G7YT29_9SPHN</name>
<evidence type="ECO:0000313" key="3">
    <source>
        <dbReference type="Proteomes" id="UP000503222"/>
    </source>
</evidence>
<dbReference type="InterPro" id="IPR013424">
    <property type="entry name" value="Ice-binding_C"/>
</dbReference>
<feature type="domain" description="Ice-binding protein C-terminal" evidence="1">
    <location>
        <begin position="131"/>
        <end position="155"/>
    </location>
</feature>
<gene>
    <name evidence="2" type="ORF">G7077_02940</name>
</gene>
<reference evidence="2 3" key="1">
    <citation type="submission" date="2020-03" db="EMBL/GenBank/DDBJ databases">
        <title>Sphingomonas sp. nov., isolated from fish.</title>
        <authorList>
            <person name="Hyun D.-W."/>
            <person name="Bae J.-W."/>
        </authorList>
    </citation>
    <scope>NUCLEOTIDE SEQUENCE [LARGE SCALE GENOMIC DNA]</scope>
    <source>
        <strain evidence="2 3">HDW15B</strain>
    </source>
</reference>
<evidence type="ECO:0000313" key="2">
    <source>
        <dbReference type="EMBL" id="QIK79897.1"/>
    </source>
</evidence>
<evidence type="ECO:0000259" key="1">
    <source>
        <dbReference type="Pfam" id="PF07589"/>
    </source>
</evidence>
<organism evidence="2 3">
    <name type="scientific">Sphingomonas piscis</name>
    <dbReference type="NCBI Taxonomy" id="2714943"/>
    <lineage>
        <taxon>Bacteria</taxon>
        <taxon>Pseudomonadati</taxon>
        <taxon>Pseudomonadota</taxon>
        <taxon>Alphaproteobacteria</taxon>
        <taxon>Sphingomonadales</taxon>
        <taxon>Sphingomonadaceae</taxon>
        <taxon>Sphingomonas</taxon>
    </lineage>
</organism>
<dbReference type="NCBIfam" id="NF035944">
    <property type="entry name" value="PEPxxWA-CTERM"/>
    <property type="match status" value="1"/>
</dbReference>
<proteinExistence type="predicted"/>